<accession>A0AA48LXK2</accession>
<name>A0AA48LXK2_9ZZZZ</name>
<dbReference type="AlphaFoldDB" id="A0AA48LXK2"/>
<dbReference type="EMBL" id="OY288114">
    <property type="protein sequence ID" value="CAJ0854442.1"/>
    <property type="molecule type" value="Genomic_DNA"/>
</dbReference>
<protein>
    <submittedName>
        <fullName evidence="1">Uncharacterized protein</fullName>
    </submittedName>
</protein>
<reference evidence="1" key="1">
    <citation type="submission" date="2023-07" db="EMBL/GenBank/DDBJ databases">
        <authorList>
            <person name="Pelsma A.J. K."/>
        </authorList>
    </citation>
    <scope>NUCLEOTIDE SEQUENCE</scope>
</reference>
<gene>
    <name evidence="1" type="ORF">AMST5_00741</name>
</gene>
<organism evidence="1">
    <name type="scientific">freshwater sediment metagenome</name>
    <dbReference type="NCBI Taxonomy" id="556182"/>
    <lineage>
        <taxon>unclassified sequences</taxon>
        <taxon>metagenomes</taxon>
        <taxon>ecological metagenomes</taxon>
    </lineage>
</organism>
<evidence type="ECO:0000313" key="1">
    <source>
        <dbReference type="EMBL" id="CAJ0854442.1"/>
    </source>
</evidence>
<sequence length="64" mass="6603">MPAAACPIVEITPATRLAMNAEDLFFALDALVDAILSDGVAREAYAQELAQAQAALLRAMGAAV</sequence>
<proteinExistence type="predicted"/>